<feature type="modified residue" description="N6-lipoyllysine" evidence="3">
    <location>
        <position position="98"/>
    </location>
</feature>
<feature type="domain" description="Lipoyl-binding" evidence="5">
    <location>
        <begin position="57"/>
        <end position="139"/>
    </location>
</feature>
<proteinExistence type="inferred from homology"/>
<dbReference type="NCBIfam" id="TIGR00527">
    <property type="entry name" value="gcvH"/>
    <property type="match status" value="1"/>
</dbReference>
<dbReference type="InterPro" id="IPR011053">
    <property type="entry name" value="Single_hybrid_motif"/>
</dbReference>
<organism evidence="6 7">
    <name type="scientific">Ramazzottius varieornatus</name>
    <name type="common">Water bear</name>
    <name type="synonym">Tardigrade</name>
    <dbReference type="NCBI Taxonomy" id="947166"/>
    <lineage>
        <taxon>Eukaryota</taxon>
        <taxon>Metazoa</taxon>
        <taxon>Ecdysozoa</taxon>
        <taxon>Tardigrada</taxon>
        <taxon>Eutardigrada</taxon>
        <taxon>Parachela</taxon>
        <taxon>Hypsibioidea</taxon>
        <taxon>Ramazzottiidae</taxon>
        <taxon>Ramazzottius</taxon>
    </lineage>
</organism>
<dbReference type="CDD" id="cd06848">
    <property type="entry name" value="GCS_H"/>
    <property type="match status" value="1"/>
</dbReference>
<comment type="caution">
    <text evidence="6">The sequence shown here is derived from an EMBL/GenBank/DDBJ whole genome shotgun (WGS) entry which is preliminary data.</text>
</comment>
<keyword evidence="7" id="KW-1185">Reference proteome</keyword>
<evidence type="ECO:0000313" key="6">
    <source>
        <dbReference type="EMBL" id="GAU95200.1"/>
    </source>
</evidence>
<evidence type="ECO:0000256" key="3">
    <source>
        <dbReference type="PIRSR" id="PIRSR617453-50"/>
    </source>
</evidence>
<dbReference type="SUPFAM" id="SSF51230">
    <property type="entry name" value="Single hybrid motif"/>
    <property type="match status" value="1"/>
</dbReference>
<dbReference type="InterPro" id="IPR017453">
    <property type="entry name" value="GCV_H_sub"/>
</dbReference>
<keyword evidence="4" id="KW-0496">Mitochondrion</keyword>
<dbReference type="Proteomes" id="UP000186922">
    <property type="component" value="Unassembled WGS sequence"/>
</dbReference>
<dbReference type="HAMAP" id="MF_00272">
    <property type="entry name" value="GcvH"/>
    <property type="match status" value="1"/>
</dbReference>
<evidence type="ECO:0000313" key="7">
    <source>
        <dbReference type="Proteomes" id="UP000186922"/>
    </source>
</evidence>
<comment type="cofactor">
    <cofactor evidence="4">
        <name>(R)-lipoate</name>
        <dbReference type="ChEBI" id="CHEBI:83088"/>
    </cofactor>
    <text evidence="4">Binds 1 lipoyl cofactor covalently.</text>
</comment>
<keyword evidence="4" id="KW-0809">Transit peptide</keyword>
<dbReference type="InterPro" id="IPR033753">
    <property type="entry name" value="GCV_H/Fam206"/>
</dbReference>
<dbReference type="Pfam" id="PF01597">
    <property type="entry name" value="GCV_H"/>
    <property type="match status" value="1"/>
</dbReference>
<dbReference type="GO" id="GO:0005960">
    <property type="term" value="C:glycine cleavage complex"/>
    <property type="evidence" value="ECO:0007669"/>
    <property type="project" value="UniProtKB-UniRule"/>
</dbReference>
<name>A0A1D1V2V1_RAMVA</name>
<dbReference type="GO" id="GO:0005739">
    <property type="term" value="C:mitochondrion"/>
    <property type="evidence" value="ECO:0007669"/>
    <property type="project" value="UniProtKB-SubCell"/>
</dbReference>
<dbReference type="STRING" id="947166.A0A1D1V2V1"/>
<dbReference type="InterPro" id="IPR002930">
    <property type="entry name" value="GCV_H"/>
</dbReference>
<dbReference type="PROSITE" id="PS50968">
    <property type="entry name" value="BIOTINYL_LIPOYL"/>
    <property type="match status" value="1"/>
</dbReference>
<dbReference type="GO" id="GO:0009249">
    <property type="term" value="P:protein lipoylation"/>
    <property type="evidence" value="ECO:0007669"/>
    <property type="project" value="TreeGrafter"/>
</dbReference>
<protein>
    <recommendedName>
        <fullName evidence="4">Glycine cleavage system H protein</fullName>
    </recommendedName>
</protein>
<gene>
    <name evidence="6" type="primary">RvY_06859-1</name>
    <name evidence="6" type="synonym">RvY_06859.1</name>
    <name evidence="6" type="ORF">RvY_06859</name>
</gene>
<evidence type="ECO:0000259" key="5">
    <source>
        <dbReference type="PROSITE" id="PS50968"/>
    </source>
</evidence>
<dbReference type="OrthoDB" id="10264154at2759"/>
<dbReference type="GO" id="GO:0019464">
    <property type="term" value="P:glycine decarboxylation via glycine cleavage system"/>
    <property type="evidence" value="ECO:0007669"/>
    <property type="project" value="UniProtKB-UniRule"/>
</dbReference>
<comment type="function">
    <text evidence="4">The H protein shuttles the methylamine group of glycine from the P protein to the T protein.</text>
</comment>
<dbReference type="PANTHER" id="PTHR11715:SF3">
    <property type="entry name" value="GLYCINE CLEAVAGE SYSTEM H PROTEIN-RELATED"/>
    <property type="match status" value="1"/>
</dbReference>
<dbReference type="EMBL" id="BDGG01000003">
    <property type="protein sequence ID" value="GAU95200.1"/>
    <property type="molecule type" value="Genomic_DNA"/>
</dbReference>
<dbReference type="AlphaFoldDB" id="A0A1D1V2V1"/>
<comment type="subunit">
    <text evidence="4">The glycine cleavage system is composed of four proteins: P, T, L and H.</text>
</comment>
<sequence length="167" mass="18543">MASTVWRVGVACFHRATDVTGRISRPTSRLRFSTSSFALAERLFTKKHEWILMDKEEGTVGITDYAQKALGDIVFAQLPDPGNEVTKGVECGALESVKAASEIYSPVTGTVIEKNVAAEEKPQLINKSCYKDGWLYKVHLSDPSELDALMKEKGYDDFVKALQDEDH</sequence>
<accession>A0A1D1V2V1</accession>
<dbReference type="InterPro" id="IPR000089">
    <property type="entry name" value="Biotin_lipoyl"/>
</dbReference>
<keyword evidence="2 3" id="KW-0450">Lipoyl</keyword>
<evidence type="ECO:0000256" key="1">
    <source>
        <dbReference type="ARBA" id="ARBA00009249"/>
    </source>
</evidence>
<evidence type="ECO:0000256" key="4">
    <source>
        <dbReference type="RuleBase" id="RU364055"/>
    </source>
</evidence>
<comment type="subcellular location">
    <subcellularLocation>
        <location evidence="4">Mitochondrion</location>
    </subcellularLocation>
</comment>
<reference evidence="6 7" key="1">
    <citation type="journal article" date="2016" name="Nat. Commun.">
        <title>Extremotolerant tardigrade genome and improved radiotolerance of human cultured cells by tardigrade-unique protein.</title>
        <authorList>
            <person name="Hashimoto T."/>
            <person name="Horikawa D.D."/>
            <person name="Saito Y."/>
            <person name="Kuwahara H."/>
            <person name="Kozuka-Hata H."/>
            <person name="Shin-I T."/>
            <person name="Minakuchi Y."/>
            <person name="Ohishi K."/>
            <person name="Motoyama A."/>
            <person name="Aizu T."/>
            <person name="Enomoto A."/>
            <person name="Kondo K."/>
            <person name="Tanaka S."/>
            <person name="Hara Y."/>
            <person name="Koshikawa S."/>
            <person name="Sagara H."/>
            <person name="Miura T."/>
            <person name="Yokobori S."/>
            <person name="Miyagawa K."/>
            <person name="Suzuki Y."/>
            <person name="Kubo T."/>
            <person name="Oyama M."/>
            <person name="Kohara Y."/>
            <person name="Fujiyama A."/>
            <person name="Arakawa K."/>
            <person name="Katayama T."/>
            <person name="Toyoda A."/>
            <person name="Kunieda T."/>
        </authorList>
    </citation>
    <scope>NUCLEOTIDE SEQUENCE [LARGE SCALE GENOMIC DNA]</scope>
    <source>
        <strain evidence="6 7">YOKOZUNA-1</strain>
    </source>
</reference>
<dbReference type="PANTHER" id="PTHR11715">
    <property type="entry name" value="GLYCINE CLEAVAGE SYSTEM H PROTEIN"/>
    <property type="match status" value="1"/>
</dbReference>
<evidence type="ECO:0000256" key="2">
    <source>
        <dbReference type="ARBA" id="ARBA00022823"/>
    </source>
</evidence>
<dbReference type="NCBIfam" id="NF002270">
    <property type="entry name" value="PRK01202.1"/>
    <property type="match status" value="1"/>
</dbReference>
<comment type="similarity">
    <text evidence="1 4">Belongs to the GcvH family.</text>
</comment>
<dbReference type="Gene3D" id="2.40.50.100">
    <property type="match status" value="1"/>
</dbReference>